<sequence>MIFFFGTRSGKTETKKLEGVSCPHCEQPNTLTASKTSNYIHIFWIRLIKISTNSIVECSYCKRGFYENEYTKEMTEVLKMPYRHSNL</sequence>
<dbReference type="Pfam" id="PF17032">
    <property type="entry name" value="Zn_ribbon_15"/>
    <property type="match status" value="1"/>
</dbReference>
<reference evidence="2" key="1">
    <citation type="submission" date="2018-06" db="EMBL/GenBank/DDBJ databases">
        <authorList>
            <person name="Zhirakovskaya E."/>
        </authorList>
    </citation>
    <scope>NUCLEOTIDE SEQUENCE</scope>
</reference>
<dbReference type="EMBL" id="UOEL01000025">
    <property type="protein sequence ID" value="VAW10512.1"/>
    <property type="molecule type" value="Genomic_DNA"/>
</dbReference>
<evidence type="ECO:0000259" key="1">
    <source>
        <dbReference type="Pfam" id="PF17032"/>
    </source>
</evidence>
<evidence type="ECO:0000313" key="2">
    <source>
        <dbReference type="EMBL" id="VAW10512.1"/>
    </source>
</evidence>
<organism evidence="2">
    <name type="scientific">hydrothermal vent metagenome</name>
    <dbReference type="NCBI Taxonomy" id="652676"/>
    <lineage>
        <taxon>unclassified sequences</taxon>
        <taxon>metagenomes</taxon>
        <taxon>ecological metagenomes</taxon>
    </lineage>
</organism>
<dbReference type="InterPro" id="IPR031493">
    <property type="entry name" value="Zinc_ribbon_15"/>
</dbReference>
<gene>
    <name evidence="2" type="ORF">MNBD_BACTEROID03-1735</name>
</gene>
<proteinExistence type="predicted"/>
<feature type="domain" description="Zinc-ribbon 15" evidence="1">
    <location>
        <begin position="21"/>
        <end position="69"/>
    </location>
</feature>
<accession>A0A3B0T7U5</accession>
<name>A0A3B0T7U5_9ZZZZ</name>
<dbReference type="AlphaFoldDB" id="A0A3B0T7U5"/>
<protein>
    <recommendedName>
        <fullName evidence="1">Zinc-ribbon 15 domain-containing protein</fullName>
    </recommendedName>
</protein>